<dbReference type="Gene3D" id="3.40.50.1820">
    <property type="entry name" value="alpha/beta hydrolase"/>
    <property type="match status" value="1"/>
</dbReference>
<keyword evidence="6" id="KW-0472">Membrane</keyword>
<dbReference type="SUPFAM" id="SSF52540">
    <property type="entry name" value="P-loop containing nucleoside triphosphate hydrolases"/>
    <property type="match status" value="1"/>
</dbReference>
<dbReference type="SUPFAM" id="SSF53474">
    <property type="entry name" value="alpha/beta-Hydrolases"/>
    <property type="match status" value="1"/>
</dbReference>
<dbReference type="InterPro" id="IPR029058">
    <property type="entry name" value="AB_hydrolase_fold"/>
</dbReference>
<evidence type="ECO:0000256" key="1">
    <source>
        <dbReference type="ARBA" id="ARBA00004173"/>
    </source>
</evidence>
<dbReference type="PANTHER" id="PTHR48182:SF2">
    <property type="entry name" value="PROTEIN SERAC1"/>
    <property type="match status" value="1"/>
</dbReference>
<evidence type="ECO:0000256" key="3">
    <source>
        <dbReference type="ARBA" id="ARBA00004370"/>
    </source>
</evidence>
<dbReference type="InterPro" id="IPR027417">
    <property type="entry name" value="P-loop_NTPase"/>
</dbReference>
<dbReference type="GO" id="GO:0005739">
    <property type="term" value="C:mitochondrion"/>
    <property type="evidence" value="ECO:0007669"/>
    <property type="project" value="UniProtKB-SubCell"/>
</dbReference>
<sequence length="1383" mass="155090">MADKSRNFLEVVVPGADAQLDVVAVHGLNPFDSGSNAFSTWTATKDKEERNWLIHEAFLPKLVPTARIMMFSYNSNAVFSASSGTVNDHARNLLEQLRQKRRKEDPNRPIIFICHSLGGLLVKRAIVMAYNTDLYKPIYTSTKGVIFFATPHGGGNNVQVGNIAVSIFRTLINSNDNSYMESLKKNSLCSQGNRSDFIQRAKDFQFISVIETRKTKGVTVVSREDSILGLADDKETKITVDADHSDACKFWDPDGRAFSMVKDAIEEMAENAIASAPAAPAPAPAALTQVTLVPYLENTKFQGREREISRVHQYFMPQPGQPSGRQRRLILQGFAGIGKTSIALQYSIEHGNQYEGVFWVTASSQDAIEREYAKLEEEIKKRTSIGFKDWCSSKKWLLIIDNLDDPTLFRAQDMIPSGQGDVLITSRRTDLNQIGTVIEIPPLEDRVASDLLLLYGENRRTEDDDEENALRIVQMLGCVPLAIRQCGCLVSEQRGKLSSYIGDFDHLMTELAIPEEFSTQVAAGSYGLNDSKPLLGSFEISFTYLSQASEDAAAMLSLMANLEPTEISLEMLEDSLDAHKRWDQDGNITTCVAPSVRDWLRNLPAKARGRGVREVLRMLVRYSLLFPRIEEGSYFLHPLTHFWLRWKQENAGHLESFRDSVMLLYNGFPHPEFCRIYGLTFRHRALRETYMPHVQHILKSYRRLQSLANQDPELLLLMATLFLHASNTPQELRPMRQRVRQNVPGTNIAFPQGLLIDPFVQDTTFLQVVEDIVRLLNYPGTLYLHAVYVFFEHICKEWLRLHRYNSFKVRNIAFAGRSLIQSRCELLGTPYTPDDLEDEHEMAVVEEEAAEAAEAEKYRGLMPMIPDAEDDLGTGEVNKTLDKQSGILGLIALKFALHVRESVFEAGVRFEVNAETGGTTLLFDNRTWVPGYIALNWALHFKSRLSSETERLCDVTKFAHSQHLLQLYQARNDTGGLETLEWTLREWAGKAIKDLVAMLGPESVLGAESRFMLMWDGTRSRPPRASIPDAEVAAALDAPLTTDNFYFKVKLIDAWQYSMMAREMIQETEAVILAWLERFLSCRRSLRELWNFGVDPILDLYEFAIYFYSEKSEDAEKTRLFQDRYLAYFEAEYGTFYERLVLGCGVGIFGMRHARLRVLTSHGSSPRSRNSSGADDDIHATGLHVFYKLREALGAAGTSLPNDDPGTSRLAEQEWCHRRLSAFRALQGMQTVASTSTFGNASWHGSYPSENTVDKELFRREAQRVQTLVLQVMQEIDKEEQGSSGDLSEDGAAQTAGEGRSGEGRSGGASSSASVPSRSAASGSGVQTMDGEAVPHSMPAQQAPIDIPATVSTHGSGRRSRLAQLIMGRMGFSKKGKEPAAEN</sequence>
<comment type="subcellular location">
    <subcellularLocation>
        <location evidence="2">Endoplasmic reticulum</location>
    </subcellularLocation>
    <subcellularLocation>
        <location evidence="3">Membrane</location>
    </subcellularLocation>
    <subcellularLocation>
        <location evidence="1">Mitochondrion</location>
    </subcellularLocation>
</comment>
<evidence type="ECO:0000256" key="7">
    <source>
        <dbReference type="SAM" id="MobiDB-lite"/>
    </source>
</evidence>
<protein>
    <recommendedName>
        <fullName evidence="10">NB-ARC domain-containing protein</fullName>
    </recommendedName>
</protein>
<evidence type="ECO:0000313" key="9">
    <source>
        <dbReference type="Proteomes" id="UP001174694"/>
    </source>
</evidence>
<name>A0AA38VXL5_9PEZI</name>
<dbReference type="GO" id="GO:0005783">
    <property type="term" value="C:endoplasmic reticulum"/>
    <property type="evidence" value="ECO:0007669"/>
    <property type="project" value="UniProtKB-SubCell"/>
</dbReference>
<dbReference type="Gene3D" id="3.40.50.300">
    <property type="entry name" value="P-loop containing nucleotide triphosphate hydrolases"/>
    <property type="match status" value="1"/>
</dbReference>
<evidence type="ECO:0000256" key="6">
    <source>
        <dbReference type="ARBA" id="ARBA00023136"/>
    </source>
</evidence>
<evidence type="ECO:0008006" key="10">
    <source>
        <dbReference type="Google" id="ProtNLM"/>
    </source>
</evidence>
<comment type="caution">
    <text evidence="8">The sequence shown here is derived from an EMBL/GenBank/DDBJ whole genome shotgun (WGS) entry which is preliminary data.</text>
</comment>
<feature type="region of interest" description="Disordered" evidence="7">
    <location>
        <begin position="1277"/>
        <end position="1332"/>
    </location>
</feature>
<evidence type="ECO:0000313" key="8">
    <source>
        <dbReference type="EMBL" id="KAJ9157629.1"/>
    </source>
</evidence>
<keyword evidence="9" id="KW-1185">Reference proteome</keyword>
<evidence type="ECO:0000256" key="4">
    <source>
        <dbReference type="ARBA" id="ARBA00022824"/>
    </source>
</evidence>
<dbReference type="InterPro" id="IPR052374">
    <property type="entry name" value="SERAC1"/>
</dbReference>
<dbReference type="Proteomes" id="UP001174694">
    <property type="component" value="Unassembled WGS sequence"/>
</dbReference>
<evidence type="ECO:0000256" key="2">
    <source>
        <dbReference type="ARBA" id="ARBA00004240"/>
    </source>
</evidence>
<dbReference type="GO" id="GO:0016020">
    <property type="term" value="C:membrane"/>
    <property type="evidence" value="ECO:0007669"/>
    <property type="project" value="UniProtKB-SubCell"/>
</dbReference>
<dbReference type="PANTHER" id="PTHR48182">
    <property type="entry name" value="PROTEIN SERAC1"/>
    <property type="match status" value="1"/>
</dbReference>
<dbReference type="GO" id="GO:0043531">
    <property type="term" value="F:ADP binding"/>
    <property type="evidence" value="ECO:0007669"/>
    <property type="project" value="InterPro"/>
</dbReference>
<accession>A0AA38VXL5</accession>
<reference evidence="8" key="1">
    <citation type="submission" date="2022-07" db="EMBL/GenBank/DDBJ databases">
        <title>Fungi with potential for degradation of polypropylene.</title>
        <authorList>
            <person name="Gostincar C."/>
        </authorList>
    </citation>
    <scope>NUCLEOTIDE SEQUENCE</scope>
    <source>
        <strain evidence="8">EXF-13308</strain>
    </source>
</reference>
<keyword evidence="5" id="KW-0496">Mitochondrion</keyword>
<dbReference type="EMBL" id="JANBVO010000001">
    <property type="protein sequence ID" value="KAJ9157629.1"/>
    <property type="molecule type" value="Genomic_DNA"/>
</dbReference>
<keyword evidence="4" id="KW-0256">Endoplasmic reticulum</keyword>
<feature type="compositionally biased region" description="Low complexity" evidence="7">
    <location>
        <begin position="1308"/>
        <end position="1326"/>
    </location>
</feature>
<gene>
    <name evidence="8" type="ORF">NKR23_g352</name>
</gene>
<proteinExistence type="predicted"/>
<evidence type="ECO:0000256" key="5">
    <source>
        <dbReference type="ARBA" id="ARBA00023128"/>
    </source>
</evidence>
<organism evidence="8 9">
    <name type="scientific">Pleurostoma richardsiae</name>
    <dbReference type="NCBI Taxonomy" id="41990"/>
    <lineage>
        <taxon>Eukaryota</taxon>
        <taxon>Fungi</taxon>
        <taxon>Dikarya</taxon>
        <taxon>Ascomycota</taxon>
        <taxon>Pezizomycotina</taxon>
        <taxon>Sordariomycetes</taxon>
        <taxon>Sordariomycetidae</taxon>
        <taxon>Calosphaeriales</taxon>
        <taxon>Pleurostomataceae</taxon>
        <taxon>Pleurostoma</taxon>
    </lineage>
</organism>